<accession>A0A5J9T9G5</accession>
<keyword evidence="2" id="KW-1185">Reference proteome</keyword>
<comment type="caution">
    <text evidence="1">The sequence shown here is derived from an EMBL/GenBank/DDBJ whole genome shotgun (WGS) entry which is preliminary data.</text>
</comment>
<evidence type="ECO:0008006" key="3">
    <source>
        <dbReference type="Google" id="ProtNLM"/>
    </source>
</evidence>
<dbReference type="EMBL" id="RWGY01000039">
    <property type="protein sequence ID" value="TVU07983.1"/>
    <property type="molecule type" value="Genomic_DNA"/>
</dbReference>
<organism evidence="1 2">
    <name type="scientific">Eragrostis curvula</name>
    <name type="common">weeping love grass</name>
    <dbReference type="NCBI Taxonomy" id="38414"/>
    <lineage>
        <taxon>Eukaryota</taxon>
        <taxon>Viridiplantae</taxon>
        <taxon>Streptophyta</taxon>
        <taxon>Embryophyta</taxon>
        <taxon>Tracheophyta</taxon>
        <taxon>Spermatophyta</taxon>
        <taxon>Magnoliopsida</taxon>
        <taxon>Liliopsida</taxon>
        <taxon>Poales</taxon>
        <taxon>Poaceae</taxon>
        <taxon>PACMAD clade</taxon>
        <taxon>Chloridoideae</taxon>
        <taxon>Eragrostideae</taxon>
        <taxon>Eragrostidinae</taxon>
        <taxon>Eragrostis</taxon>
    </lineage>
</organism>
<dbReference type="Proteomes" id="UP000324897">
    <property type="component" value="Chromosome 3"/>
</dbReference>
<dbReference type="OrthoDB" id="1001388at2759"/>
<evidence type="ECO:0000313" key="1">
    <source>
        <dbReference type="EMBL" id="TVU07983.1"/>
    </source>
</evidence>
<reference evidence="1 2" key="1">
    <citation type="journal article" date="2019" name="Sci. Rep.">
        <title>A high-quality genome of Eragrostis curvula grass provides insights into Poaceae evolution and supports new strategies to enhance forage quality.</title>
        <authorList>
            <person name="Carballo J."/>
            <person name="Santos B.A.C.M."/>
            <person name="Zappacosta D."/>
            <person name="Garbus I."/>
            <person name="Selva J.P."/>
            <person name="Gallo C.A."/>
            <person name="Diaz A."/>
            <person name="Albertini E."/>
            <person name="Caccamo M."/>
            <person name="Echenique V."/>
        </authorList>
    </citation>
    <scope>NUCLEOTIDE SEQUENCE [LARGE SCALE GENOMIC DNA]</scope>
    <source>
        <strain evidence="2">cv. Victoria</strain>
        <tissue evidence="1">Leaf</tissue>
    </source>
</reference>
<evidence type="ECO:0000313" key="2">
    <source>
        <dbReference type="Proteomes" id="UP000324897"/>
    </source>
</evidence>
<feature type="non-terminal residue" evidence="1">
    <location>
        <position position="1"/>
    </location>
</feature>
<protein>
    <recommendedName>
        <fullName evidence="3">DUF4283 domain-containing protein</fullName>
    </recommendedName>
</protein>
<dbReference type="PANTHER" id="PTHR35218:SF9">
    <property type="entry name" value="ENDONUCLEASE_EXONUCLEASE_PHOSPHATASE DOMAIN-CONTAINING PROTEIN"/>
    <property type="match status" value="1"/>
</dbReference>
<proteinExistence type="predicted"/>
<name>A0A5J9T9G5_9POAL</name>
<dbReference type="PANTHER" id="PTHR35218">
    <property type="entry name" value="RNASE H DOMAIN-CONTAINING PROTEIN"/>
    <property type="match status" value="1"/>
</dbReference>
<dbReference type="Gramene" id="TVU07983">
    <property type="protein sequence ID" value="TVU07983"/>
    <property type="gene ID" value="EJB05_41365"/>
</dbReference>
<dbReference type="AlphaFoldDB" id="A0A5J9T9G5"/>
<gene>
    <name evidence="1" type="ORF">EJB05_41365</name>
</gene>
<sequence length="124" mass="14204">MVFLSETKMSKVKAQDLRFRLGFQNAFGVDSVGLSGGLVLYWRSDVVVDLKSHSRSHIDVWVSHEGLSCQAWRFMGFYGHQVALLDKLHEAMARRHPMQPRVVHFGLEQNFNEIAISLYNYGCC</sequence>